<dbReference type="EMBL" id="QUSF01000138">
    <property type="protein sequence ID" value="RLV89794.1"/>
    <property type="molecule type" value="Genomic_DNA"/>
</dbReference>
<feature type="region of interest" description="Disordered" evidence="1">
    <location>
        <begin position="30"/>
        <end position="56"/>
    </location>
</feature>
<evidence type="ECO:0000256" key="1">
    <source>
        <dbReference type="SAM" id="MobiDB-lite"/>
    </source>
</evidence>
<organism evidence="2 3">
    <name type="scientific">Chloebia gouldiae</name>
    <name type="common">Gouldian finch</name>
    <name type="synonym">Erythrura gouldiae</name>
    <dbReference type="NCBI Taxonomy" id="44316"/>
    <lineage>
        <taxon>Eukaryota</taxon>
        <taxon>Metazoa</taxon>
        <taxon>Chordata</taxon>
        <taxon>Craniata</taxon>
        <taxon>Vertebrata</taxon>
        <taxon>Euteleostomi</taxon>
        <taxon>Archelosauria</taxon>
        <taxon>Archosauria</taxon>
        <taxon>Dinosauria</taxon>
        <taxon>Saurischia</taxon>
        <taxon>Theropoda</taxon>
        <taxon>Coelurosauria</taxon>
        <taxon>Aves</taxon>
        <taxon>Neognathae</taxon>
        <taxon>Neoaves</taxon>
        <taxon>Telluraves</taxon>
        <taxon>Australaves</taxon>
        <taxon>Passeriformes</taxon>
        <taxon>Passeroidea</taxon>
        <taxon>Passeridae</taxon>
        <taxon>Chloebia</taxon>
    </lineage>
</organism>
<comment type="caution">
    <text evidence="2">The sequence shown here is derived from an EMBL/GenBank/DDBJ whole genome shotgun (WGS) entry which is preliminary data.</text>
</comment>
<accession>A0A3L8RXH2</accession>
<dbReference type="Proteomes" id="UP000276834">
    <property type="component" value="Unassembled WGS sequence"/>
</dbReference>
<dbReference type="AlphaFoldDB" id="A0A3L8RXH2"/>
<sequence length="108" mass="12150">MERTLKILDMFSPRIIMCLLLSCTSTSESSLSRLSAPPAGARPMSSQTPMARGQEEKPQELLYLLALGQEVQRAVHHHTALRGQHQPVNSRREQKTADYIVSLHTKKQ</sequence>
<gene>
    <name evidence="2" type="ORF">DV515_00014704</name>
</gene>
<name>A0A3L8RXH2_CHLGU</name>
<evidence type="ECO:0000313" key="2">
    <source>
        <dbReference type="EMBL" id="RLV89794.1"/>
    </source>
</evidence>
<feature type="region of interest" description="Disordered" evidence="1">
    <location>
        <begin position="77"/>
        <end position="108"/>
    </location>
</feature>
<keyword evidence="3" id="KW-1185">Reference proteome</keyword>
<proteinExistence type="predicted"/>
<evidence type="ECO:0000313" key="3">
    <source>
        <dbReference type="Proteomes" id="UP000276834"/>
    </source>
</evidence>
<reference evidence="2 3" key="1">
    <citation type="journal article" date="2018" name="Proc. R. Soc. B">
        <title>A non-coding region near Follistatin controls head colour polymorphism in the Gouldian finch.</title>
        <authorList>
            <person name="Toomey M.B."/>
            <person name="Marques C.I."/>
            <person name="Andrade P."/>
            <person name="Araujo P.M."/>
            <person name="Sabatino S."/>
            <person name="Gazda M.A."/>
            <person name="Afonso S."/>
            <person name="Lopes R.J."/>
            <person name="Corbo J.C."/>
            <person name="Carneiro M."/>
        </authorList>
    </citation>
    <scope>NUCLEOTIDE SEQUENCE [LARGE SCALE GENOMIC DNA]</scope>
    <source>
        <strain evidence="2">Red01</strain>
        <tissue evidence="2">Muscle</tissue>
    </source>
</reference>
<protein>
    <submittedName>
        <fullName evidence="2">Uncharacterized protein</fullName>
    </submittedName>
</protein>